<sequence>AAVLMHDPVLEGLEKAEKFDEITQAFENSEKAWEEEKANLLSEKQQMLEDLSRERLARKLRGESQRAREGRFRVSGPYERSDHRGGSQCHRRVQSDRGQRT</sequence>
<evidence type="ECO:0000313" key="2">
    <source>
        <dbReference type="EMBL" id="PON77979.1"/>
    </source>
</evidence>
<feature type="non-terminal residue" evidence="2">
    <location>
        <position position="1"/>
    </location>
</feature>
<accession>A0A2P5DXH9</accession>
<name>A0A2P5DXH9_PARAD</name>
<evidence type="ECO:0000313" key="3">
    <source>
        <dbReference type="Proteomes" id="UP000237105"/>
    </source>
</evidence>
<reference evidence="3" key="1">
    <citation type="submission" date="2016-06" db="EMBL/GenBank/DDBJ databases">
        <title>Parallel loss of symbiosis genes in relatives of nitrogen-fixing non-legume Parasponia.</title>
        <authorList>
            <person name="Van Velzen R."/>
            <person name="Holmer R."/>
            <person name="Bu F."/>
            <person name="Rutten L."/>
            <person name="Van Zeijl A."/>
            <person name="Liu W."/>
            <person name="Santuari L."/>
            <person name="Cao Q."/>
            <person name="Sharma T."/>
            <person name="Shen D."/>
            <person name="Roswanjaya Y."/>
            <person name="Wardhani T."/>
            <person name="Kalhor M.S."/>
            <person name="Jansen J."/>
            <person name="Van den Hoogen J."/>
            <person name="Gungor B."/>
            <person name="Hartog M."/>
            <person name="Hontelez J."/>
            <person name="Verver J."/>
            <person name="Yang W.-C."/>
            <person name="Schijlen E."/>
            <person name="Repin R."/>
            <person name="Schilthuizen M."/>
            <person name="Schranz E."/>
            <person name="Heidstra R."/>
            <person name="Miyata K."/>
            <person name="Fedorova E."/>
            <person name="Kohlen W."/>
            <person name="Bisseling T."/>
            <person name="Smit S."/>
            <person name="Geurts R."/>
        </authorList>
    </citation>
    <scope>NUCLEOTIDE SEQUENCE [LARGE SCALE GENOMIC DNA]</scope>
    <source>
        <strain evidence="3">cv. WU1-14</strain>
    </source>
</reference>
<dbReference type="EMBL" id="JXTB01000011">
    <property type="protein sequence ID" value="PON77979.1"/>
    <property type="molecule type" value="Genomic_DNA"/>
</dbReference>
<proteinExistence type="predicted"/>
<dbReference type="Proteomes" id="UP000237105">
    <property type="component" value="Unassembled WGS sequence"/>
</dbReference>
<keyword evidence="3" id="KW-1185">Reference proteome</keyword>
<feature type="region of interest" description="Disordered" evidence="1">
    <location>
        <begin position="57"/>
        <end position="101"/>
    </location>
</feature>
<comment type="caution">
    <text evidence="2">The sequence shown here is derived from an EMBL/GenBank/DDBJ whole genome shotgun (WGS) entry which is preliminary data.</text>
</comment>
<organism evidence="2 3">
    <name type="scientific">Parasponia andersonii</name>
    <name type="common">Sponia andersonii</name>
    <dbReference type="NCBI Taxonomy" id="3476"/>
    <lineage>
        <taxon>Eukaryota</taxon>
        <taxon>Viridiplantae</taxon>
        <taxon>Streptophyta</taxon>
        <taxon>Embryophyta</taxon>
        <taxon>Tracheophyta</taxon>
        <taxon>Spermatophyta</taxon>
        <taxon>Magnoliopsida</taxon>
        <taxon>eudicotyledons</taxon>
        <taxon>Gunneridae</taxon>
        <taxon>Pentapetalae</taxon>
        <taxon>rosids</taxon>
        <taxon>fabids</taxon>
        <taxon>Rosales</taxon>
        <taxon>Cannabaceae</taxon>
        <taxon>Parasponia</taxon>
    </lineage>
</organism>
<evidence type="ECO:0000256" key="1">
    <source>
        <dbReference type="SAM" id="MobiDB-lite"/>
    </source>
</evidence>
<protein>
    <submittedName>
        <fullName evidence="2">Uncharacterized protein</fullName>
    </submittedName>
</protein>
<feature type="compositionally biased region" description="Basic and acidic residues" evidence="1">
    <location>
        <begin position="57"/>
        <end position="72"/>
    </location>
</feature>
<gene>
    <name evidence="2" type="ORF">PanWU01x14_023330</name>
</gene>
<dbReference type="AlphaFoldDB" id="A0A2P5DXH9"/>